<dbReference type="EMBL" id="FP565176">
    <property type="protein sequence ID" value="CBA16947.1"/>
    <property type="molecule type" value="Genomic_DNA"/>
</dbReference>
<dbReference type="PANTHER" id="PTHR30203:SF33">
    <property type="entry name" value="BLR4455 PROTEIN"/>
    <property type="match status" value="1"/>
</dbReference>
<dbReference type="eggNOG" id="COG1538">
    <property type="taxonomic scope" value="Bacteria"/>
</dbReference>
<keyword evidence="4" id="KW-1185">Reference proteome</keyword>
<dbReference type="Gene3D" id="2.20.200.10">
    <property type="entry name" value="Outer membrane efflux proteins (OEP)"/>
    <property type="match status" value="1"/>
</dbReference>
<dbReference type="Proteomes" id="UP000001890">
    <property type="component" value="Chromosome"/>
</dbReference>
<dbReference type="STRING" id="380358.XALC_2468"/>
<evidence type="ECO:0000256" key="1">
    <source>
        <dbReference type="ARBA" id="ARBA00007613"/>
    </source>
</evidence>
<keyword evidence="2" id="KW-0449">Lipoprotein</keyword>
<dbReference type="PROSITE" id="PS51257">
    <property type="entry name" value="PROKAR_LIPOPROTEIN"/>
    <property type="match status" value="1"/>
</dbReference>
<keyword evidence="2" id="KW-0472">Membrane</keyword>
<keyword evidence="2" id="KW-1134">Transmembrane beta strand</keyword>
<keyword evidence="2" id="KW-0564">Palmitate</keyword>
<dbReference type="InterPro" id="IPR010131">
    <property type="entry name" value="MdtP/NodT-like"/>
</dbReference>
<dbReference type="GO" id="GO:0015562">
    <property type="term" value="F:efflux transmembrane transporter activity"/>
    <property type="evidence" value="ECO:0007669"/>
    <property type="project" value="InterPro"/>
</dbReference>
<feature type="chain" id="PRO_5001437769" evidence="2">
    <location>
        <begin position="18"/>
        <end position="490"/>
    </location>
</feature>
<keyword evidence="2" id="KW-0812">Transmembrane</keyword>
<dbReference type="SUPFAM" id="SSF56954">
    <property type="entry name" value="Outer membrane efflux proteins (OEP)"/>
    <property type="match status" value="1"/>
</dbReference>
<reference evidence="3 4" key="1">
    <citation type="journal article" date="2009" name="BMC Genomics">
        <title>The complete genome sequence of Xanthomonas albilineans provides new insights into the reductive genome evolution of the xylem-limited Xanthomonadaceae.</title>
        <authorList>
            <person name="Pieretti I."/>
            <person name="Royer M."/>
            <person name="Barbe V."/>
            <person name="Carrere S."/>
            <person name="Koebnik R."/>
            <person name="Cociancich S."/>
            <person name="Couloux A."/>
            <person name="Darrasse A."/>
            <person name="Gouzy J."/>
            <person name="Jacques M.A."/>
            <person name="Lauber E."/>
            <person name="Manceau C."/>
            <person name="Mangenot S."/>
            <person name="Poussier S."/>
            <person name="Segurens B."/>
            <person name="Szurek B."/>
            <person name="Verdier V."/>
            <person name="Arlat M."/>
            <person name="Rott P."/>
        </authorList>
    </citation>
    <scope>NUCLEOTIDE SEQUENCE [LARGE SCALE GENOMIC DNA]</scope>
    <source>
        <strain evidence="4">GPE PC73 / CFBP 7063</strain>
    </source>
</reference>
<protein>
    <submittedName>
        <fullName evidence="3">Probable outer membrane efflux protein</fullName>
    </submittedName>
</protein>
<comment type="similarity">
    <text evidence="1 2">Belongs to the outer membrane factor (OMF) (TC 1.B.17) family.</text>
</comment>
<dbReference type="PANTHER" id="PTHR30203">
    <property type="entry name" value="OUTER MEMBRANE CATION EFFLUX PROTEIN"/>
    <property type="match status" value="1"/>
</dbReference>
<proteinExistence type="inferred from homology"/>
<name>D2U9J5_XANAP</name>
<sequence length="490" mass="53208">MLCLRAAACSVALCVIAGCTLGPNFKSPAPNYGDMISIPIEQNTASTKVIGGDTEALQVGGEVAGRWWELYRSAELTSLVEQAVRDNPDLQAAGEALNRAKQLELAEGSKRLPTLDANVSQQRRRHAQAEDGDVGPASYYSISNVHIGAVYDLDLWGGIRRSIEASGAQTDYAHFEMEAAYLALTSNVVTTVIEKSAIDEKIRIQQHIVEIDQNWLDIMVAQAELGTSSDFDVALQQSTLAKSKSVMETLLMDREQVQHRLAALMGKPVSAVSDISIDLDTLRLPRTLPVTLPSKLIEQRPDIKAAEAVLHAQTALVGVAAAQRLPDITISGRLGSASLDATTLFGPGSGLWSVSAGVTQTIFDAGKRRYRQRAQEAAMREADARWRTTVVEAFHSLSDVLSSLQHDAVKLQLAANGEMAAHHVQMLLEHQRELGSVSVLKVLAAQQTYQNASLELVQARAQRFVDTVVLYRELGGGWWNRGDVGQYPAH</sequence>
<comment type="subcellular location">
    <subcellularLocation>
        <location evidence="2">Cell outer membrane</location>
        <topology evidence="2">Lipid-anchor</topology>
    </subcellularLocation>
</comment>
<gene>
    <name evidence="3" type="ordered locus">XALc_2468</name>
</gene>
<organism evidence="3 4">
    <name type="scientific">Xanthomonas albilineans (strain GPE PC73 / CFBP 7063)</name>
    <dbReference type="NCBI Taxonomy" id="380358"/>
    <lineage>
        <taxon>Bacteria</taxon>
        <taxon>Pseudomonadati</taxon>
        <taxon>Pseudomonadota</taxon>
        <taxon>Gammaproteobacteria</taxon>
        <taxon>Lysobacterales</taxon>
        <taxon>Lysobacteraceae</taxon>
        <taxon>Xanthomonas</taxon>
    </lineage>
</organism>
<keyword evidence="2" id="KW-0732">Signal</keyword>
<accession>D2U9J5</accession>
<evidence type="ECO:0000256" key="2">
    <source>
        <dbReference type="RuleBase" id="RU362097"/>
    </source>
</evidence>
<dbReference type="GO" id="GO:0009279">
    <property type="term" value="C:cell outer membrane"/>
    <property type="evidence" value="ECO:0007669"/>
    <property type="project" value="UniProtKB-SubCell"/>
</dbReference>
<feature type="signal peptide" evidence="2">
    <location>
        <begin position="1"/>
        <end position="17"/>
    </location>
</feature>
<dbReference type="KEGG" id="xal:XALC_2468"/>
<dbReference type="NCBIfam" id="TIGR01845">
    <property type="entry name" value="outer_NodT"/>
    <property type="match status" value="1"/>
</dbReference>
<dbReference type="InterPro" id="IPR003423">
    <property type="entry name" value="OMP_efflux"/>
</dbReference>
<evidence type="ECO:0000313" key="4">
    <source>
        <dbReference type="Proteomes" id="UP000001890"/>
    </source>
</evidence>
<dbReference type="Gene3D" id="1.20.1600.10">
    <property type="entry name" value="Outer membrane efflux proteins (OEP)"/>
    <property type="match status" value="1"/>
</dbReference>
<dbReference type="Pfam" id="PF02321">
    <property type="entry name" value="OEP"/>
    <property type="match status" value="2"/>
</dbReference>
<evidence type="ECO:0000313" key="3">
    <source>
        <dbReference type="EMBL" id="CBA16947.1"/>
    </source>
</evidence>
<dbReference type="AlphaFoldDB" id="D2U9J5"/>